<proteinExistence type="predicted"/>
<protein>
    <submittedName>
        <fullName evidence="3">Uncharacterized protein</fullName>
    </submittedName>
</protein>
<evidence type="ECO:0000313" key="3">
    <source>
        <dbReference type="EMBL" id="OAZ39795.1"/>
    </source>
</evidence>
<sequence>MQWAESKLADTLRDDSAVVESLERGLLKDAPAVAGMLDSLGGAKSMGIATWLMVLLMIYQMVVAGQGVSADDVQRIVNEGVEQLQGQRDDVAPRGVEPSPLPEPPTPSGM</sequence>
<feature type="region of interest" description="Disordered" evidence="1">
    <location>
        <begin position="81"/>
        <end position="110"/>
    </location>
</feature>
<evidence type="ECO:0000256" key="2">
    <source>
        <dbReference type="SAM" id="Phobius"/>
    </source>
</evidence>
<keyword evidence="4" id="KW-1185">Reference proteome</keyword>
<feature type="compositionally biased region" description="Pro residues" evidence="1">
    <location>
        <begin position="99"/>
        <end position="110"/>
    </location>
</feature>
<gene>
    <name evidence="3" type="ORF">A9Z40_08215</name>
</gene>
<keyword evidence="2" id="KW-1133">Transmembrane helix</keyword>
<name>A0ABX2WGV6_9MICO</name>
<dbReference type="Proteomes" id="UP000093918">
    <property type="component" value="Unassembled WGS sequence"/>
</dbReference>
<evidence type="ECO:0000256" key="1">
    <source>
        <dbReference type="SAM" id="MobiDB-lite"/>
    </source>
</evidence>
<keyword evidence="2" id="KW-0472">Membrane</keyword>
<comment type="caution">
    <text evidence="3">The sequence shown here is derived from an EMBL/GenBank/DDBJ whole genome shotgun (WGS) entry which is preliminary data.</text>
</comment>
<feature type="transmembrane region" description="Helical" evidence="2">
    <location>
        <begin position="46"/>
        <end position="65"/>
    </location>
</feature>
<organism evidence="3 4">
    <name type="scientific">Microbacterium arborescens</name>
    <dbReference type="NCBI Taxonomy" id="33883"/>
    <lineage>
        <taxon>Bacteria</taxon>
        <taxon>Bacillati</taxon>
        <taxon>Actinomycetota</taxon>
        <taxon>Actinomycetes</taxon>
        <taxon>Micrococcales</taxon>
        <taxon>Microbacteriaceae</taxon>
        <taxon>Microbacterium</taxon>
    </lineage>
</organism>
<reference evidence="4" key="1">
    <citation type="submission" date="2016-06" db="EMBL/GenBank/DDBJ databases">
        <title>Genome sequencing of cellulolytic organisms.</title>
        <authorList>
            <person name="Bohra V."/>
            <person name="Dafale N.A."/>
            <person name="Purohit H.J."/>
        </authorList>
    </citation>
    <scope>NUCLEOTIDE SEQUENCE [LARGE SCALE GENOMIC DNA]</scope>
    <source>
        <strain evidence="4">ND21</strain>
    </source>
</reference>
<keyword evidence="2" id="KW-0812">Transmembrane</keyword>
<evidence type="ECO:0000313" key="4">
    <source>
        <dbReference type="Proteomes" id="UP000093918"/>
    </source>
</evidence>
<accession>A0ABX2WGV6</accession>
<dbReference type="EMBL" id="LZEM01000021">
    <property type="protein sequence ID" value="OAZ39795.1"/>
    <property type="molecule type" value="Genomic_DNA"/>
</dbReference>